<dbReference type="InterPro" id="IPR014023">
    <property type="entry name" value="Mononeg_RNA_pol_cat"/>
</dbReference>
<dbReference type="OrthoDB" id="6780295at2759"/>
<feature type="domain" description="RdRp catalytic" evidence="1">
    <location>
        <begin position="254"/>
        <end position="453"/>
    </location>
</feature>
<evidence type="ECO:0000313" key="2">
    <source>
        <dbReference type="EMBL" id="CAG9763643.1"/>
    </source>
</evidence>
<proteinExistence type="predicted"/>
<evidence type="ECO:0000259" key="1">
    <source>
        <dbReference type="Pfam" id="PF00946"/>
    </source>
</evidence>
<reference evidence="2" key="1">
    <citation type="submission" date="2022-01" db="EMBL/GenBank/DDBJ databases">
        <authorList>
            <person name="King R."/>
        </authorList>
    </citation>
    <scope>NUCLEOTIDE SEQUENCE</scope>
</reference>
<dbReference type="GO" id="GO:0003968">
    <property type="term" value="F:RNA-directed RNA polymerase activity"/>
    <property type="evidence" value="ECO:0007669"/>
    <property type="project" value="InterPro"/>
</dbReference>
<organism evidence="2 3">
    <name type="scientific">Ceutorhynchus assimilis</name>
    <name type="common">cabbage seed weevil</name>
    <dbReference type="NCBI Taxonomy" id="467358"/>
    <lineage>
        <taxon>Eukaryota</taxon>
        <taxon>Metazoa</taxon>
        <taxon>Ecdysozoa</taxon>
        <taxon>Arthropoda</taxon>
        <taxon>Hexapoda</taxon>
        <taxon>Insecta</taxon>
        <taxon>Pterygota</taxon>
        <taxon>Neoptera</taxon>
        <taxon>Endopterygota</taxon>
        <taxon>Coleoptera</taxon>
        <taxon>Polyphaga</taxon>
        <taxon>Cucujiformia</taxon>
        <taxon>Curculionidae</taxon>
        <taxon>Ceutorhynchinae</taxon>
        <taxon>Ceutorhynchus</taxon>
    </lineage>
</organism>
<dbReference type="EMBL" id="OU892290">
    <property type="protein sequence ID" value="CAG9763643.1"/>
    <property type="molecule type" value="Genomic_DNA"/>
</dbReference>
<dbReference type="GO" id="GO:0005524">
    <property type="term" value="F:ATP binding"/>
    <property type="evidence" value="ECO:0007669"/>
    <property type="project" value="InterPro"/>
</dbReference>
<protein>
    <recommendedName>
        <fullName evidence="1">RdRp catalytic domain-containing protein</fullName>
    </recommendedName>
</protein>
<keyword evidence="3" id="KW-1185">Reference proteome</keyword>
<gene>
    <name evidence="2" type="ORF">CEUTPL_LOCUS4301</name>
</gene>
<dbReference type="Proteomes" id="UP001152799">
    <property type="component" value="Chromosome 14"/>
</dbReference>
<sequence length="455" mass="53015">MYMYNQQIRKTTMEGLEGVTRVPTVIFRKDRHLASALVISEIQYMMTHRTNPKALKREHTQLLDDLSNRHIIHPQYAYSWFMDNTTRLYTHNHTPELNSLLAIATRVMEISLEDYTNIKATYPVSTVPLLSAIYNIKTEFDNLFDTIVYSSEFKQPWRLGGLKGCAYGNLHMIDITATEALIITHSHLAGIRDMFNSWFDVLLYAHINKSKYEGFDLYQEHASSVLKSWPSLAIASTLRCQEQDTRFLDSLEKDLAPITHTDLYKWLTRPLPTTAAVHLQLEMSGLWKCFGHPIIDMDLSVKNWIQTGAILKTDLEQAGQRIKRMFCMTFCKNFFKEKRNWPPLSYSRHTSRRVIDNIKSNTWNEDPRYPWTSQEFQGIELKECLTFDMHVDVTDLLSDKSIIPSRSQWIHEYDKQVHRTLYGRFPTGPPSTTKSAVISYLEKEEVNVKEIIDTN</sequence>
<evidence type="ECO:0000313" key="3">
    <source>
        <dbReference type="Proteomes" id="UP001152799"/>
    </source>
</evidence>
<dbReference type="Pfam" id="PF00946">
    <property type="entry name" value="Mononeg_RNA_pol"/>
    <property type="match status" value="1"/>
</dbReference>
<name>A0A9N9MG51_9CUCU</name>
<dbReference type="GO" id="GO:0004482">
    <property type="term" value="F:mRNA 5'-cap (guanine-N7-)-methyltransferase activity"/>
    <property type="evidence" value="ECO:0007669"/>
    <property type="project" value="InterPro"/>
</dbReference>
<accession>A0A9N9MG51</accession>
<dbReference type="AlphaFoldDB" id="A0A9N9MG51"/>